<evidence type="ECO:0000256" key="5">
    <source>
        <dbReference type="ARBA" id="ARBA00023053"/>
    </source>
</evidence>
<evidence type="ECO:0000256" key="6">
    <source>
        <dbReference type="ARBA" id="ARBA00023065"/>
    </source>
</evidence>
<protein>
    <recommendedName>
        <fullName evidence="9">Sodium/hydrogen exchanger</fullName>
    </recommendedName>
</protein>
<evidence type="ECO:0000256" key="2">
    <source>
        <dbReference type="ARBA" id="ARBA00022448"/>
    </source>
</evidence>
<dbReference type="GO" id="GO:0005886">
    <property type="term" value="C:plasma membrane"/>
    <property type="evidence" value="ECO:0007669"/>
    <property type="project" value="TreeGrafter"/>
</dbReference>
<evidence type="ECO:0000256" key="9">
    <source>
        <dbReference type="RuleBase" id="RU003722"/>
    </source>
</evidence>
<evidence type="ECO:0000313" key="15">
    <source>
        <dbReference type="Proteomes" id="UP000663854"/>
    </source>
</evidence>
<gene>
    <name evidence="14" type="ORF">JXQ802_LOCUS44752</name>
    <name evidence="13" type="ORF">PYM288_LOCUS3892</name>
</gene>
<dbReference type="PANTHER" id="PTHR10110:SF98">
    <property type="entry name" value="SODIUM_HYDROGEN EXCHANGER"/>
    <property type="match status" value="1"/>
</dbReference>
<feature type="transmembrane region" description="Helical" evidence="11">
    <location>
        <begin position="437"/>
        <end position="460"/>
    </location>
</feature>
<reference evidence="13" key="1">
    <citation type="submission" date="2021-02" db="EMBL/GenBank/DDBJ databases">
        <authorList>
            <person name="Nowell W R."/>
        </authorList>
    </citation>
    <scope>NUCLEOTIDE SEQUENCE</scope>
</reference>
<dbReference type="Proteomes" id="UP000663854">
    <property type="component" value="Unassembled WGS sequence"/>
</dbReference>
<dbReference type="Pfam" id="PF00999">
    <property type="entry name" value="Na_H_Exchanger"/>
    <property type="match status" value="1"/>
</dbReference>
<dbReference type="GO" id="GO:0015386">
    <property type="term" value="F:potassium:proton antiporter activity"/>
    <property type="evidence" value="ECO:0007669"/>
    <property type="project" value="TreeGrafter"/>
</dbReference>
<feature type="transmembrane region" description="Helical" evidence="11">
    <location>
        <begin position="53"/>
        <end position="72"/>
    </location>
</feature>
<dbReference type="GO" id="GO:0098719">
    <property type="term" value="P:sodium ion import across plasma membrane"/>
    <property type="evidence" value="ECO:0007669"/>
    <property type="project" value="TreeGrafter"/>
</dbReference>
<name>A0A813RWY1_9BILA</name>
<feature type="region of interest" description="Disordered" evidence="10">
    <location>
        <begin position="670"/>
        <end position="699"/>
    </location>
</feature>
<evidence type="ECO:0000256" key="1">
    <source>
        <dbReference type="ARBA" id="ARBA00004141"/>
    </source>
</evidence>
<dbReference type="Gene3D" id="6.10.140.1330">
    <property type="match status" value="1"/>
</dbReference>
<feature type="transmembrane region" description="Helical" evidence="11">
    <location>
        <begin position="249"/>
        <end position="273"/>
    </location>
</feature>
<comment type="subcellular location">
    <subcellularLocation>
        <location evidence="1">Membrane</location>
        <topology evidence="1">Multi-pass membrane protein</topology>
    </subcellularLocation>
</comment>
<evidence type="ECO:0000256" key="11">
    <source>
        <dbReference type="SAM" id="Phobius"/>
    </source>
</evidence>
<sequence>MKEFSSVLVLISYAYLVDSSPSPSSSSLSSSDTTHVRPPFPVVKITFDHVSNVFGICLWILLGILAKIVFHLSHRLTKKFPENCLLIILGIIVGVLLYITHLEEEKRIYILNSDIFFLFLLPPIVLETGYFLPKRAFFDNLGTILLLAVLNKLFNTMCIGLTIWAFGKTTLYGGTQFDLLECLLFASFITAVDPIAVLATFVEIRVNDTLYIVVFGESLLNDAVTIVLYRMFESFLTIGQDNLIPMDFFLGFVSFFVVTIGGIVIGIIFGFMAVFMTKFTERTPVLEPLVVFIYAYIAYIIAEMTGLSGILAITICGMMMKQYVEYNITKKSMATIEYVLKMASSIMETIIFMFMGLTTVSEQQTWNTGFVIVTLLSCLIYRAIGVALFANLANIRRLVELTRIDMLIMSYGGLRGALAFALALVLDENLAPRRKEFITASTVVVLFTVFIQGTTLGPLVKLLNVRRKQIEEPTMSATLTNRMMDHVMTCLEDVAGIAGANSLRNKYNKFDHNYMKKWLLREQPQEKLDLRLWQTFRNIDLQTAIKLHEEVPGAKQITTSQLPKSQTLLAVVNPSTTNSRKASIISTILTKPDDIIIIPPTNNEVVSLTKPEDIKNFLDANMFDTHRRASIYVRGQDEIEKDEDLDPTIIHILQPSAIIDSPNYMLEQSTDNLPRQRKNRSDSTATNQLPSNDIDKCRF</sequence>
<dbReference type="NCBIfam" id="TIGR00840">
    <property type="entry name" value="b_cpa1"/>
    <property type="match status" value="1"/>
</dbReference>
<evidence type="ECO:0000259" key="12">
    <source>
        <dbReference type="Pfam" id="PF00999"/>
    </source>
</evidence>
<evidence type="ECO:0000256" key="7">
    <source>
        <dbReference type="ARBA" id="ARBA00023136"/>
    </source>
</evidence>
<keyword evidence="8 9" id="KW-0739">Sodium transport</keyword>
<feature type="transmembrane region" description="Helical" evidence="11">
    <location>
        <begin position="144"/>
        <end position="167"/>
    </location>
</feature>
<dbReference type="GO" id="GO:0015385">
    <property type="term" value="F:sodium:proton antiporter activity"/>
    <property type="evidence" value="ECO:0007669"/>
    <property type="project" value="InterPro"/>
</dbReference>
<evidence type="ECO:0000256" key="10">
    <source>
        <dbReference type="SAM" id="MobiDB-lite"/>
    </source>
</evidence>
<dbReference type="InterPro" id="IPR004709">
    <property type="entry name" value="NaH_exchanger"/>
</dbReference>
<feature type="transmembrane region" description="Helical" evidence="11">
    <location>
        <begin position="338"/>
        <end position="357"/>
    </location>
</feature>
<evidence type="ECO:0000313" key="13">
    <source>
        <dbReference type="EMBL" id="CAF0786303.1"/>
    </source>
</evidence>
<organism evidence="13 15">
    <name type="scientific">Rotaria sordida</name>
    <dbReference type="NCBI Taxonomy" id="392033"/>
    <lineage>
        <taxon>Eukaryota</taxon>
        <taxon>Metazoa</taxon>
        <taxon>Spiralia</taxon>
        <taxon>Gnathifera</taxon>
        <taxon>Rotifera</taxon>
        <taxon>Eurotatoria</taxon>
        <taxon>Bdelloidea</taxon>
        <taxon>Philodinida</taxon>
        <taxon>Philodinidae</taxon>
        <taxon>Rotaria</taxon>
    </lineage>
</organism>
<keyword evidence="9" id="KW-0050">Antiport</keyword>
<dbReference type="GO" id="GO:0051453">
    <property type="term" value="P:regulation of intracellular pH"/>
    <property type="evidence" value="ECO:0007669"/>
    <property type="project" value="TreeGrafter"/>
</dbReference>
<keyword evidence="16" id="KW-1185">Reference proteome</keyword>
<dbReference type="PANTHER" id="PTHR10110">
    <property type="entry name" value="SODIUM/HYDROGEN EXCHANGER"/>
    <property type="match status" value="1"/>
</dbReference>
<proteinExistence type="inferred from homology"/>
<feature type="transmembrane region" description="Helical" evidence="11">
    <location>
        <begin position="369"/>
        <end position="392"/>
    </location>
</feature>
<dbReference type="EMBL" id="CAJNOH010000032">
    <property type="protein sequence ID" value="CAF0786303.1"/>
    <property type="molecule type" value="Genomic_DNA"/>
</dbReference>
<feature type="transmembrane region" description="Helical" evidence="11">
    <location>
        <begin position="183"/>
        <end position="202"/>
    </location>
</feature>
<keyword evidence="6 9" id="KW-0406">Ion transport</keyword>
<dbReference type="PRINTS" id="PR01084">
    <property type="entry name" value="NAHEXCHNGR"/>
</dbReference>
<feature type="domain" description="Cation/H+ exchanger transmembrane" evidence="12">
    <location>
        <begin position="65"/>
        <end position="461"/>
    </location>
</feature>
<evidence type="ECO:0000256" key="8">
    <source>
        <dbReference type="ARBA" id="ARBA00023201"/>
    </source>
</evidence>
<dbReference type="AlphaFoldDB" id="A0A813RWY1"/>
<dbReference type="EMBL" id="CAJNOL010003522">
    <property type="protein sequence ID" value="CAF1565724.1"/>
    <property type="molecule type" value="Genomic_DNA"/>
</dbReference>
<keyword evidence="5" id="KW-0915">Sodium</keyword>
<dbReference type="InterPro" id="IPR006153">
    <property type="entry name" value="Cation/H_exchanger_TM"/>
</dbReference>
<keyword evidence="2 9" id="KW-0813">Transport</keyword>
<keyword evidence="7 11" id="KW-0472">Membrane</keyword>
<keyword evidence="4 11" id="KW-1133">Transmembrane helix</keyword>
<dbReference type="InterPro" id="IPR018422">
    <property type="entry name" value="Cation/H_exchanger_CPA1"/>
</dbReference>
<accession>A0A813RWY1</accession>
<feature type="transmembrane region" description="Helical" evidence="11">
    <location>
        <begin position="84"/>
        <end position="102"/>
    </location>
</feature>
<evidence type="ECO:0000313" key="14">
    <source>
        <dbReference type="EMBL" id="CAF1565724.1"/>
    </source>
</evidence>
<feature type="compositionally biased region" description="Polar residues" evidence="10">
    <location>
        <begin position="682"/>
        <end position="691"/>
    </location>
</feature>
<feature type="transmembrane region" description="Helical" evidence="11">
    <location>
        <begin position="108"/>
        <end position="132"/>
    </location>
</feature>
<dbReference type="Proteomes" id="UP000663870">
    <property type="component" value="Unassembled WGS sequence"/>
</dbReference>
<comment type="caution">
    <text evidence="13">The sequence shown here is derived from an EMBL/GenBank/DDBJ whole genome shotgun (WGS) entry which is preliminary data.</text>
</comment>
<evidence type="ECO:0000313" key="16">
    <source>
        <dbReference type="Proteomes" id="UP000663870"/>
    </source>
</evidence>
<feature type="transmembrane region" description="Helical" evidence="11">
    <location>
        <begin position="285"/>
        <end position="302"/>
    </location>
</feature>
<feature type="transmembrane region" description="Helical" evidence="11">
    <location>
        <begin position="404"/>
        <end position="425"/>
    </location>
</feature>
<comment type="similarity">
    <text evidence="9">Belongs to the monovalent cation:proton antiporter 1 (CPA1) transporter (TC 2.A.36) family.</text>
</comment>
<keyword evidence="3 9" id="KW-0812">Transmembrane</keyword>
<evidence type="ECO:0000256" key="3">
    <source>
        <dbReference type="ARBA" id="ARBA00022692"/>
    </source>
</evidence>
<evidence type="ECO:0000256" key="4">
    <source>
        <dbReference type="ARBA" id="ARBA00022989"/>
    </source>
</evidence>